<dbReference type="Proteomes" id="UP000051861">
    <property type="component" value="Unassembled WGS sequence"/>
</dbReference>
<keyword evidence="1" id="KW-0732">Signal</keyword>
<sequence>MKNKKKLVLALLISVFFVSFLSSSNAPKKKSEPWEKWLDEVHLIITKAEKAVFDSLRTEEDRKRFQEQFWKARDPKPETPYNEYKIEFYRRLKYAETQLEGSNSDRGRIYILLGEPFEKRNYSGHEDVVDCELWIYHAEGRPGLPPFMHLLFYRPKNFGNYRQFHPGIHSALDIISPGYSSERGSKLKAYRIINGSFPELAKATLSIIPGEGDPTTGQSMSSSGSAIAQIHTLPEREVESNYLKNFATFEGIVDVTYSATEIGGTGLISISDNKGFKFLNYSIMPDDIDMRKIADNLHTASITINLRIEDLEGRTIHQQERNINLEFDDVKEKAAVEERKLVFKDFAPIVEGEYNVSIIFSNKTKE</sequence>
<dbReference type="AlphaFoldDB" id="A0A0S7XPX0"/>
<reference evidence="3 4" key="1">
    <citation type="journal article" date="2015" name="Microbiome">
        <title>Genomic resolution of linkages in carbon, nitrogen, and sulfur cycling among widespread estuary sediment bacteria.</title>
        <authorList>
            <person name="Baker B.J."/>
            <person name="Lazar C.S."/>
            <person name="Teske A.P."/>
            <person name="Dick G.J."/>
        </authorList>
    </citation>
    <scope>NUCLEOTIDE SEQUENCE [LARGE SCALE GENOMIC DNA]</scope>
    <source>
        <strain evidence="3">DG_54_3</strain>
    </source>
</reference>
<organism evidence="3 4">
    <name type="scientific">candidate division WOR-1 bacterium DG_54_3</name>
    <dbReference type="NCBI Taxonomy" id="1703775"/>
    <lineage>
        <taxon>Bacteria</taxon>
        <taxon>Bacillati</taxon>
        <taxon>Saganbacteria</taxon>
    </lineage>
</organism>
<dbReference type="Pfam" id="PF20094">
    <property type="entry name" value="GWxTD_dom"/>
    <property type="match status" value="1"/>
</dbReference>
<protein>
    <recommendedName>
        <fullName evidence="2">GWxTD domain-containing protein</fullName>
    </recommendedName>
</protein>
<dbReference type="InterPro" id="IPR030959">
    <property type="entry name" value="GWxTD_dom"/>
</dbReference>
<feature type="domain" description="GWxTD" evidence="2">
    <location>
        <begin position="34"/>
        <end position="139"/>
    </location>
</feature>
<evidence type="ECO:0000313" key="3">
    <source>
        <dbReference type="EMBL" id="KPJ64546.1"/>
    </source>
</evidence>
<feature type="non-terminal residue" evidence="3">
    <location>
        <position position="366"/>
    </location>
</feature>
<feature type="signal peptide" evidence="1">
    <location>
        <begin position="1"/>
        <end position="21"/>
    </location>
</feature>
<feature type="chain" id="PRO_5006640175" description="GWxTD domain-containing protein" evidence="1">
    <location>
        <begin position="22"/>
        <end position="366"/>
    </location>
</feature>
<dbReference type="EMBL" id="LIZX01000177">
    <property type="protein sequence ID" value="KPJ64546.1"/>
    <property type="molecule type" value="Genomic_DNA"/>
</dbReference>
<dbReference type="NCBIfam" id="TIGR04514">
    <property type="entry name" value="GWxTD_dom"/>
    <property type="match status" value="1"/>
</dbReference>
<name>A0A0S7XPX0_UNCSA</name>
<evidence type="ECO:0000313" key="4">
    <source>
        <dbReference type="Proteomes" id="UP000051861"/>
    </source>
</evidence>
<gene>
    <name evidence="3" type="ORF">AMJ44_12630</name>
</gene>
<evidence type="ECO:0000256" key="1">
    <source>
        <dbReference type="SAM" id="SignalP"/>
    </source>
</evidence>
<evidence type="ECO:0000259" key="2">
    <source>
        <dbReference type="Pfam" id="PF20094"/>
    </source>
</evidence>
<accession>A0A0S7XPX0</accession>
<comment type="caution">
    <text evidence="3">The sequence shown here is derived from an EMBL/GenBank/DDBJ whole genome shotgun (WGS) entry which is preliminary data.</text>
</comment>
<proteinExistence type="predicted"/>